<proteinExistence type="predicted"/>
<evidence type="ECO:0000256" key="1">
    <source>
        <dbReference type="SAM" id="MobiDB-lite"/>
    </source>
</evidence>
<evidence type="ECO:0000313" key="2">
    <source>
        <dbReference type="EMBL" id="TKC99125.1"/>
    </source>
</evidence>
<reference evidence="2 3" key="1">
    <citation type="submission" date="2019-04" db="EMBL/GenBank/DDBJ databases">
        <authorList>
            <person name="Li Y."/>
            <person name="Wang J."/>
        </authorList>
    </citation>
    <scope>NUCLEOTIDE SEQUENCE [LARGE SCALE GENOMIC DNA]</scope>
    <source>
        <strain evidence="2 3">DSM 14668</strain>
    </source>
</reference>
<accession>A0A4U1IXA2</accession>
<dbReference type="RefSeq" id="WP_136934188.1">
    <property type="nucleotide sequence ID" value="NZ_SSMQ01000060.1"/>
</dbReference>
<dbReference type="EMBL" id="SSMQ01000060">
    <property type="protein sequence ID" value="TKC99125.1"/>
    <property type="molecule type" value="Genomic_DNA"/>
</dbReference>
<name>A0A4U1IXA2_9BACT</name>
<keyword evidence="3" id="KW-1185">Reference proteome</keyword>
<gene>
    <name evidence="2" type="ORF">E8A74_38985</name>
</gene>
<sequence length="115" mass="11905">MSARPRGLPAWFLLLPLGLPTWLGCGSHDDEGPASAAPAATMIPMGAPGAEGAKFDPAPETPPPKPSEMRQKIDGTPDDPLAPPSPFGLPPVNQHEGPATPTPPPQNIKKKGTHL</sequence>
<feature type="compositionally biased region" description="Pro residues" evidence="1">
    <location>
        <begin position="80"/>
        <end position="89"/>
    </location>
</feature>
<organism evidence="2 3">
    <name type="scientific">Polyangium fumosum</name>
    <dbReference type="NCBI Taxonomy" id="889272"/>
    <lineage>
        <taxon>Bacteria</taxon>
        <taxon>Pseudomonadati</taxon>
        <taxon>Myxococcota</taxon>
        <taxon>Polyangia</taxon>
        <taxon>Polyangiales</taxon>
        <taxon>Polyangiaceae</taxon>
        <taxon>Polyangium</taxon>
    </lineage>
</organism>
<comment type="caution">
    <text evidence="2">The sequence shown here is derived from an EMBL/GenBank/DDBJ whole genome shotgun (WGS) entry which is preliminary data.</text>
</comment>
<dbReference type="AlphaFoldDB" id="A0A4U1IXA2"/>
<evidence type="ECO:0000313" key="3">
    <source>
        <dbReference type="Proteomes" id="UP000309215"/>
    </source>
</evidence>
<feature type="region of interest" description="Disordered" evidence="1">
    <location>
        <begin position="23"/>
        <end position="115"/>
    </location>
</feature>
<dbReference type="PROSITE" id="PS51257">
    <property type="entry name" value="PROKAR_LIPOPROTEIN"/>
    <property type="match status" value="1"/>
</dbReference>
<dbReference type="Proteomes" id="UP000309215">
    <property type="component" value="Unassembled WGS sequence"/>
</dbReference>
<protein>
    <submittedName>
        <fullName evidence="2">Uncharacterized protein</fullName>
    </submittedName>
</protein>